<evidence type="ECO:0000313" key="3">
    <source>
        <dbReference type="Proteomes" id="UP000006729"/>
    </source>
</evidence>
<dbReference type="EMBL" id="CM009306">
    <property type="protein sequence ID" value="PNS97023.1"/>
    <property type="molecule type" value="Genomic_DNA"/>
</dbReference>
<evidence type="ECO:0000256" key="1">
    <source>
        <dbReference type="SAM" id="Phobius"/>
    </source>
</evidence>
<feature type="transmembrane region" description="Helical" evidence="1">
    <location>
        <begin position="38"/>
        <end position="59"/>
    </location>
</feature>
<dbReference type="Proteomes" id="UP000006729">
    <property type="component" value="Chromosome 17"/>
</dbReference>
<gene>
    <name evidence="2" type="ORF">POPTR_017G154300</name>
</gene>
<keyword evidence="3" id="KW-1185">Reference proteome</keyword>
<feature type="transmembrane region" description="Helical" evidence="1">
    <location>
        <begin position="7"/>
        <end position="26"/>
    </location>
</feature>
<evidence type="ECO:0000313" key="2">
    <source>
        <dbReference type="EMBL" id="PNS97023.1"/>
    </source>
</evidence>
<keyword evidence="1" id="KW-0812">Transmembrane</keyword>
<sequence length="74" mass="8930">MEFICIFFMFIFQSYELFSICLLPTYHFVWVAASSARLFQFCLNPIALFLHISFLKFYFMCDGKKHITFSLYKL</sequence>
<accession>A0A2K1X8B6</accession>
<proteinExistence type="predicted"/>
<reference evidence="2 3" key="1">
    <citation type="journal article" date="2006" name="Science">
        <title>The genome of black cottonwood, Populus trichocarpa (Torr. &amp; Gray).</title>
        <authorList>
            <person name="Tuskan G.A."/>
            <person name="Difazio S."/>
            <person name="Jansson S."/>
            <person name="Bohlmann J."/>
            <person name="Grigoriev I."/>
            <person name="Hellsten U."/>
            <person name="Putnam N."/>
            <person name="Ralph S."/>
            <person name="Rombauts S."/>
            <person name="Salamov A."/>
            <person name="Schein J."/>
            <person name="Sterck L."/>
            <person name="Aerts A."/>
            <person name="Bhalerao R.R."/>
            <person name="Bhalerao R.P."/>
            <person name="Blaudez D."/>
            <person name="Boerjan W."/>
            <person name="Brun A."/>
            <person name="Brunner A."/>
            <person name="Busov V."/>
            <person name="Campbell M."/>
            <person name="Carlson J."/>
            <person name="Chalot M."/>
            <person name="Chapman J."/>
            <person name="Chen G.L."/>
            <person name="Cooper D."/>
            <person name="Coutinho P.M."/>
            <person name="Couturier J."/>
            <person name="Covert S."/>
            <person name="Cronk Q."/>
            <person name="Cunningham R."/>
            <person name="Davis J."/>
            <person name="Degroeve S."/>
            <person name="Dejardin A."/>
            <person name="Depamphilis C."/>
            <person name="Detter J."/>
            <person name="Dirks B."/>
            <person name="Dubchak I."/>
            <person name="Duplessis S."/>
            <person name="Ehlting J."/>
            <person name="Ellis B."/>
            <person name="Gendler K."/>
            <person name="Goodstein D."/>
            <person name="Gribskov M."/>
            <person name="Grimwood J."/>
            <person name="Groover A."/>
            <person name="Gunter L."/>
            <person name="Hamberger B."/>
            <person name="Heinze B."/>
            <person name="Helariutta Y."/>
            <person name="Henrissat B."/>
            <person name="Holligan D."/>
            <person name="Holt R."/>
            <person name="Huang W."/>
            <person name="Islam-Faridi N."/>
            <person name="Jones S."/>
            <person name="Jones-Rhoades M."/>
            <person name="Jorgensen R."/>
            <person name="Joshi C."/>
            <person name="Kangasjarvi J."/>
            <person name="Karlsson J."/>
            <person name="Kelleher C."/>
            <person name="Kirkpatrick R."/>
            <person name="Kirst M."/>
            <person name="Kohler A."/>
            <person name="Kalluri U."/>
            <person name="Larimer F."/>
            <person name="Leebens-Mack J."/>
            <person name="Leple J.C."/>
            <person name="Locascio P."/>
            <person name="Lou Y."/>
            <person name="Lucas S."/>
            <person name="Martin F."/>
            <person name="Montanini B."/>
            <person name="Napoli C."/>
            <person name="Nelson D.R."/>
            <person name="Nelson C."/>
            <person name="Nieminen K."/>
            <person name="Nilsson O."/>
            <person name="Pereda V."/>
            <person name="Peter G."/>
            <person name="Philippe R."/>
            <person name="Pilate G."/>
            <person name="Poliakov A."/>
            <person name="Razumovskaya J."/>
            <person name="Richardson P."/>
            <person name="Rinaldi C."/>
            <person name="Ritland K."/>
            <person name="Rouze P."/>
            <person name="Ryaboy D."/>
            <person name="Schmutz J."/>
            <person name="Schrader J."/>
            <person name="Segerman B."/>
            <person name="Shin H."/>
            <person name="Siddiqui A."/>
            <person name="Sterky F."/>
            <person name="Terry A."/>
            <person name="Tsai C.J."/>
            <person name="Uberbacher E."/>
            <person name="Unneberg P."/>
            <person name="Vahala J."/>
            <person name="Wall K."/>
            <person name="Wessler S."/>
            <person name="Yang G."/>
            <person name="Yin T."/>
            <person name="Douglas C."/>
            <person name="Marra M."/>
            <person name="Sandberg G."/>
            <person name="Van de Peer Y."/>
            <person name="Rokhsar D."/>
        </authorList>
    </citation>
    <scope>NUCLEOTIDE SEQUENCE [LARGE SCALE GENOMIC DNA]</scope>
    <source>
        <strain evidence="3">cv. Nisqually</strain>
    </source>
</reference>
<dbReference type="AlphaFoldDB" id="A0A2K1X8B6"/>
<protein>
    <submittedName>
        <fullName evidence="2">Uncharacterized protein</fullName>
    </submittedName>
</protein>
<name>A0A2K1X8B6_POPTR</name>
<organism evidence="2 3">
    <name type="scientific">Populus trichocarpa</name>
    <name type="common">Western balsam poplar</name>
    <name type="synonym">Populus balsamifera subsp. trichocarpa</name>
    <dbReference type="NCBI Taxonomy" id="3694"/>
    <lineage>
        <taxon>Eukaryota</taxon>
        <taxon>Viridiplantae</taxon>
        <taxon>Streptophyta</taxon>
        <taxon>Embryophyta</taxon>
        <taxon>Tracheophyta</taxon>
        <taxon>Spermatophyta</taxon>
        <taxon>Magnoliopsida</taxon>
        <taxon>eudicotyledons</taxon>
        <taxon>Gunneridae</taxon>
        <taxon>Pentapetalae</taxon>
        <taxon>rosids</taxon>
        <taxon>fabids</taxon>
        <taxon>Malpighiales</taxon>
        <taxon>Salicaceae</taxon>
        <taxon>Saliceae</taxon>
        <taxon>Populus</taxon>
    </lineage>
</organism>
<dbReference type="InParanoid" id="A0A2K1X8B6"/>
<keyword evidence="1" id="KW-1133">Transmembrane helix</keyword>
<keyword evidence="1" id="KW-0472">Membrane</keyword>